<accession>A0A6N2SS28</accession>
<dbReference type="InterPro" id="IPR008334">
    <property type="entry name" value="5'-Nucleotdase_C"/>
</dbReference>
<dbReference type="PANTHER" id="PTHR11575">
    <property type="entry name" value="5'-NUCLEOTIDASE-RELATED"/>
    <property type="match status" value="1"/>
</dbReference>
<name>A0A6N2SS28_9FIRM</name>
<sequence length="471" mass="51983">MTNENIGTFLAGCITPEFLGNAKGVKWLAAYEKKEGKMTGTWEKAFSLFEQLQKKDLMNLEPLRKQGNLINNTIYMGRGKMIAAYGSSAFLEECRQMNEKEVKAGTSKKYEYVMLPFLGEKKTKNWTLTLPAGYVGLNSALKKEGNEEKMDACLKVMDIISTQKGQEALMKDLRLDNSYLKQFDRSDSKAPSGLESTVKDGYVYYVKFPGKVVEYLGLQGTQYLSGQKSVKDVLAAVDDYYLNGSKEADQDLTVVGTSPKDFIYQNYNTRLKETILGNLVADSIADYSDAPIAVANGGGIRASLYKGNILGDDLKAVCPFDNQILVVKMTGSVLREMLEHSLSEIDGSRGIPGGRFLQVSGITFTYDSAKPVGHRLLDAKLKDGTNIENKKDYTVAITDYMAGSKGYLEGNGDGYTMLNLFSEKDPKAKGVTPVKQNVGTYRDAMQNFIQKHADALEAVKAEGRITDINDD</sequence>
<organism evidence="2">
    <name type="scientific">Anaerostipes caccae</name>
    <dbReference type="NCBI Taxonomy" id="105841"/>
    <lineage>
        <taxon>Bacteria</taxon>
        <taxon>Bacillati</taxon>
        <taxon>Bacillota</taxon>
        <taxon>Clostridia</taxon>
        <taxon>Lachnospirales</taxon>
        <taxon>Lachnospiraceae</taxon>
        <taxon>Anaerostipes</taxon>
    </lineage>
</organism>
<dbReference type="Pfam" id="PF02872">
    <property type="entry name" value="5_nucleotid_C"/>
    <property type="match status" value="1"/>
</dbReference>
<dbReference type="SUPFAM" id="SSF55816">
    <property type="entry name" value="5'-nucleotidase (syn. UDP-sugar hydrolase), C-terminal domain"/>
    <property type="match status" value="1"/>
</dbReference>
<proteinExistence type="predicted"/>
<dbReference type="GO" id="GO:0016787">
    <property type="term" value="F:hydrolase activity"/>
    <property type="evidence" value="ECO:0007669"/>
    <property type="project" value="InterPro"/>
</dbReference>
<dbReference type="PANTHER" id="PTHR11575:SF24">
    <property type="entry name" value="5'-NUCLEOTIDASE"/>
    <property type="match status" value="1"/>
</dbReference>
<dbReference type="InterPro" id="IPR006179">
    <property type="entry name" value="5_nucleotidase/apyrase"/>
</dbReference>
<dbReference type="GO" id="GO:0009166">
    <property type="term" value="P:nucleotide catabolic process"/>
    <property type="evidence" value="ECO:0007669"/>
    <property type="project" value="InterPro"/>
</dbReference>
<evidence type="ECO:0000259" key="1">
    <source>
        <dbReference type="Pfam" id="PF02872"/>
    </source>
</evidence>
<protein>
    <submittedName>
        <fullName evidence="2">Trifunctional nucleotide phosphoesterase protein YfkN</fullName>
    </submittedName>
</protein>
<dbReference type="EMBL" id="CACRSQ010000003">
    <property type="protein sequence ID" value="VYS95408.1"/>
    <property type="molecule type" value="Genomic_DNA"/>
</dbReference>
<feature type="domain" description="5'-Nucleotidase C-terminal" evidence="1">
    <location>
        <begin position="254"/>
        <end position="407"/>
    </location>
</feature>
<evidence type="ECO:0000313" key="2">
    <source>
        <dbReference type="EMBL" id="VYS95408.1"/>
    </source>
</evidence>
<dbReference type="GeneID" id="69467868"/>
<dbReference type="AlphaFoldDB" id="A0A6N2SS28"/>
<dbReference type="GO" id="GO:0030288">
    <property type="term" value="C:outer membrane-bounded periplasmic space"/>
    <property type="evidence" value="ECO:0007669"/>
    <property type="project" value="TreeGrafter"/>
</dbReference>
<gene>
    <name evidence="2" type="primary">yfkN</name>
    <name evidence="2" type="ORF">ACLFYP115_01070</name>
</gene>
<dbReference type="InterPro" id="IPR036907">
    <property type="entry name" value="5'-Nucleotdase_C_sf"/>
</dbReference>
<dbReference type="Gene3D" id="3.40.190.10">
    <property type="entry name" value="Periplasmic binding protein-like II"/>
    <property type="match status" value="2"/>
</dbReference>
<dbReference type="RefSeq" id="WP_006566695.1">
    <property type="nucleotide sequence ID" value="NZ_BAABRZ010000001.1"/>
</dbReference>
<reference evidence="2" key="1">
    <citation type="submission" date="2019-11" db="EMBL/GenBank/DDBJ databases">
        <authorList>
            <person name="Feng L."/>
        </authorList>
    </citation>
    <scope>NUCLEOTIDE SEQUENCE</scope>
    <source>
        <strain evidence="2">AcaccaeLFYP115</strain>
    </source>
</reference>
<dbReference type="Gene3D" id="3.90.780.10">
    <property type="entry name" value="5'-Nucleotidase, C-terminal domain"/>
    <property type="match status" value="1"/>
</dbReference>